<evidence type="ECO:0000313" key="6">
    <source>
        <dbReference type="Proteomes" id="UP000715781"/>
    </source>
</evidence>
<sequence length="50" mass="5628">MSLTIPRDALVITQGQPKAWIRKADSGREVKNIFCNECGAQLFHERGDAR</sequence>
<protein>
    <submittedName>
        <fullName evidence="5">GFA family protein</fullName>
    </submittedName>
</protein>
<comment type="similarity">
    <text evidence="1">Belongs to the Gfa family.</text>
</comment>
<dbReference type="Pfam" id="PF04828">
    <property type="entry name" value="GFA"/>
    <property type="match status" value="1"/>
</dbReference>
<proteinExistence type="inferred from homology"/>
<dbReference type="AlphaFoldDB" id="A0A951Q7H0"/>
<reference evidence="5" key="2">
    <citation type="journal article" date="2022" name="Microbiol. Resour. Announc.">
        <title>Metagenome Sequencing to Explore Phylogenomics of Terrestrial Cyanobacteria.</title>
        <authorList>
            <person name="Ward R.D."/>
            <person name="Stajich J.E."/>
            <person name="Johansen J.R."/>
            <person name="Huntemann M."/>
            <person name="Clum A."/>
            <person name="Foster B."/>
            <person name="Foster B."/>
            <person name="Roux S."/>
            <person name="Palaniappan K."/>
            <person name="Varghese N."/>
            <person name="Mukherjee S."/>
            <person name="Reddy T.B.K."/>
            <person name="Daum C."/>
            <person name="Copeland A."/>
            <person name="Chen I.A."/>
            <person name="Ivanova N.N."/>
            <person name="Kyrpides N.C."/>
            <person name="Shapiro N."/>
            <person name="Eloe-Fadrosh E.A."/>
            <person name="Pietrasiak N."/>
        </authorList>
    </citation>
    <scope>NUCLEOTIDE SEQUENCE</scope>
    <source>
        <strain evidence="5">JT2-VF2</strain>
    </source>
</reference>
<dbReference type="InterPro" id="IPR006913">
    <property type="entry name" value="CENP-V/GFA"/>
</dbReference>
<comment type="caution">
    <text evidence="5">The sequence shown here is derived from an EMBL/GenBank/DDBJ whole genome shotgun (WGS) entry which is preliminary data.</text>
</comment>
<dbReference type="SUPFAM" id="SSF51316">
    <property type="entry name" value="Mss4-like"/>
    <property type="match status" value="1"/>
</dbReference>
<dbReference type="Proteomes" id="UP000715781">
    <property type="component" value="Unassembled WGS sequence"/>
</dbReference>
<evidence type="ECO:0000313" key="5">
    <source>
        <dbReference type="EMBL" id="MBW4566248.1"/>
    </source>
</evidence>
<organism evidence="5 6">
    <name type="scientific">Mojavia pulchra JT2-VF2</name>
    <dbReference type="NCBI Taxonomy" id="287848"/>
    <lineage>
        <taxon>Bacteria</taxon>
        <taxon>Bacillati</taxon>
        <taxon>Cyanobacteriota</taxon>
        <taxon>Cyanophyceae</taxon>
        <taxon>Nostocales</taxon>
        <taxon>Nostocaceae</taxon>
    </lineage>
</organism>
<evidence type="ECO:0000256" key="1">
    <source>
        <dbReference type="ARBA" id="ARBA00005495"/>
    </source>
</evidence>
<reference evidence="5" key="1">
    <citation type="submission" date="2021-05" db="EMBL/GenBank/DDBJ databases">
        <authorList>
            <person name="Pietrasiak N."/>
            <person name="Ward R."/>
            <person name="Stajich J.E."/>
            <person name="Kurbessoian T."/>
        </authorList>
    </citation>
    <scope>NUCLEOTIDE SEQUENCE</scope>
    <source>
        <strain evidence="5">JT2-VF2</strain>
    </source>
</reference>
<dbReference type="Gene3D" id="3.90.1590.10">
    <property type="entry name" value="glutathione-dependent formaldehyde- activating enzyme (gfa)"/>
    <property type="match status" value="1"/>
</dbReference>
<evidence type="ECO:0000256" key="3">
    <source>
        <dbReference type="ARBA" id="ARBA00022833"/>
    </source>
</evidence>
<keyword evidence="3" id="KW-0862">Zinc</keyword>
<dbReference type="GO" id="GO:0016846">
    <property type="term" value="F:carbon-sulfur lyase activity"/>
    <property type="evidence" value="ECO:0007669"/>
    <property type="project" value="InterPro"/>
</dbReference>
<dbReference type="EMBL" id="JAHHHN010000069">
    <property type="protein sequence ID" value="MBW4566248.1"/>
    <property type="molecule type" value="Genomic_DNA"/>
</dbReference>
<feature type="domain" description="CENP-V/GFA" evidence="4">
    <location>
        <begin position="3"/>
        <end position="46"/>
    </location>
</feature>
<dbReference type="InterPro" id="IPR011057">
    <property type="entry name" value="Mss4-like_sf"/>
</dbReference>
<evidence type="ECO:0000256" key="2">
    <source>
        <dbReference type="ARBA" id="ARBA00022723"/>
    </source>
</evidence>
<dbReference type="GO" id="GO:0046872">
    <property type="term" value="F:metal ion binding"/>
    <property type="evidence" value="ECO:0007669"/>
    <property type="project" value="UniProtKB-KW"/>
</dbReference>
<evidence type="ECO:0000259" key="4">
    <source>
        <dbReference type="Pfam" id="PF04828"/>
    </source>
</evidence>
<name>A0A951Q7H0_9NOST</name>
<gene>
    <name evidence="5" type="ORF">KME32_35315</name>
</gene>
<accession>A0A951Q7H0</accession>
<keyword evidence="2" id="KW-0479">Metal-binding</keyword>